<accession>A0A0G2Y6G1</accession>
<dbReference type="InterPro" id="IPR029063">
    <property type="entry name" value="SAM-dependent_MTases_sf"/>
</dbReference>
<dbReference type="Proteomes" id="UP000240461">
    <property type="component" value="Segment"/>
</dbReference>
<dbReference type="PROSITE" id="PS51687">
    <property type="entry name" value="SAM_MT_RNA_M5U"/>
    <property type="match status" value="1"/>
</dbReference>
<dbReference type="GO" id="GO:0032259">
    <property type="term" value="P:methylation"/>
    <property type="evidence" value="ECO:0007669"/>
    <property type="project" value="UniProtKB-KW"/>
</dbReference>
<keyword evidence="2 4" id="KW-0808">Transferase</keyword>
<organism evidence="5 6">
    <name type="scientific">Acanthamoeba polyphaga mimivirus Kroon</name>
    <dbReference type="NCBI Taxonomy" id="3069720"/>
    <lineage>
        <taxon>Viruses</taxon>
        <taxon>Varidnaviria</taxon>
        <taxon>Bamfordvirae</taxon>
        <taxon>Nucleocytoviricota</taxon>
        <taxon>Megaviricetes</taxon>
        <taxon>Imitervirales</taxon>
        <taxon>Mimiviridae</taxon>
        <taxon>Megamimivirinae</taxon>
        <taxon>Mimivirus</taxon>
        <taxon>Mimivirus lagoaense</taxon>
    </lineage>
</organism>
<dbReference type="SUPFAM" id="SSF53335">
    <property type="entry name" value="S-adenosyl-L-methionine-dependent methyltransferases"/>
    <property type="match status" value="1"/>
</dbReference>
<protein>
    <submittedName>
        <fullName evidence="5">RNA methyltransferase</fullName>
    </submittedName>
</protein>
<feature type="active site" description="Nucleophile" evidence="4">
    <location>
        <position position="316"/>
    </location>
</feature>
<feature type="binding site" evidence="4">
    <location>
        <position position="184"/>
    </location>
    <ligand>
        <name>S-adenosyl-L-methionine</name>
        <dbReference type="ChEBI" id="CHEBI:59789"/>
    </ligand>
</feature>
<dbReference type="GO" id="GO:0006396">
    <property type="term" value="P:RNA processing"/>
    <property type="evidence" value="ECO:0007669"/>
    <property type="project" value="InterPro"/>
</dbReference>
<dbReference type="Gene3D" id="3.40.50.150">
    <property type="entry name" value="Vaccinia Virus protein VP39"/>
    <property type="match status" value="1"/>
</dbReference>
<evidence type="ECO:0000313" key="6">
    <source>
        <dbReference type="Proteomes" id="UP000240461"/>
    </source>
</evidence>
<proteinExistence type="inferred from homology"/>
<evidence type="ECO:0000256" key="1">
    <source>
        <dbReference type="ARBA" id="ARBA00022603"/>
    </source>
</evidence>
<evidence type="ECO:0000313" key="5">
    <source>
        <dbReference type="EMBL" id="AKI80139.1"/>
    </source>
</evidence>
<evidence type="ECO:0000256" key="3">
    <source>
        <dbReference type="ARBA" id="ARBA00022691"/>
    </source>
</evidence>
<dbReference type="GO" id="GO:0003723">
    <property type="term" value="F:RNA binding"/>
    <property type="evidence" value="ECO:0007669"/>
    <property type="project" value="TreeGrafter"/>
</dbReference>
<dbReference type="KEGG" id="vg:80513937"/>
<dbReference type="Gene3D" id="2.40.50.1070">
    <property type="match status" value="1"/>
</dbReference>
<keyword evidence="1 4" id="KW-0489">Methyltransferase</keyword>
<reference evidence="5 6" key="1">
    <citation type="submission" date="2014-10" db="EMBL/GenBank/DDBJ databases">
        <title>Pan-genome analysis of Brazilian lineage A amoebal mimiviruses.</title>
        <authorList>
            <person name="Assis F.L."/>
            <person name="Abrahao J.S."/>
            <person name="Kroon E.G."/>
            <person name="Dornas F.P."/>
            <person name="Andrade K.R."/>
            <person name="Borato P.V.M."/>
            <person name="Pilotto M.R."/>
            <person name="Benamar S."/>
            <person name="LaScola B."/>
            <person name="Colson P."/>
        </authorList>
    </citation>
    <scope>NUCLEOTIDE SEQUENCE [LARGE SCALE GENOMIC DNA]</scope>
    <source>
        <strain evidence="5 6">Kroon</strain>
    </source>
</reference>
<dbReference type="InterPro" id="IPR010280">
    <property type="entry name" value="U5_MeTrfase_fam"/>
</dbReference>
<dbReference type="EMBL" id="KM982402">
    <property type="protein sequence ID" value="AKI80139.1"/>
    <property type="molecule type" value="Genomic_DNA"/>
</dbReference>
<comment type="caution">
    <text evidence="4">Lacks conserved residue(s) required for the propagation of feature annotation.</text>
</comment>
<dbReference type="InterPro" id="IPR045850">
    <property type="entry name" value="TRM2_met"/>
</dbReference>
<keyword evidence="6" id="KW-1185">Reference proteome</keyword>
<dbReference type="PANTHER" id="PTHR45904">
    <property type="entry name" value="TRNA (URACIL-5-)-METHYLTRANSFERASE"/>
    <property type="match status" value="1"/>
</dbReference>
<name>A0A0G2Y6G1_9VIRU</name>
<sequence length="356" mass="41332">MYSDIIRKQFDCYDSIKNFCTNESKLCPIKFYPQNEYYANKFGLDLNNLSQIDNNTISQKVLLEIAKIWANFIINSEHPIFDRKTGRGFWNNVSFKKNNDNQLMVKILVVGQWIDKINSDYFDQLIELVYNKCQIDTHCIYLQHSQNKSAPDKQENIQLLVGSNGIQENILGINFWITPFTFSQANPNTCEMLYETLHQFINIDHDKRSIICYGRNVGHICLTLKSTKNIWAYNPCPVVDSDLKRTLESNIISVNIQLFLDTKCELISDKLNLLDQHDESNYLLIVSPGRNGLKNNVIQAIKQSRTIIKEFYYVSCYSKSLIRDLKNIDSCRIEKAQAIDLFPSTEFCETIVKIVL</sequence>
<keyword evidence="3 4" id="KW-0949">S-adenosyl-L-methionine</keyword>
<dbReference type="PANTHER" id="PTHR45904:SF2">
    <property type="entry name" value="TRNA (URACIL-5-)-METHYLTRANSFERASE HOMOLOG A"/>
    <property type="match status" value="1"/>
</dbReference>
<evidence type="ECO:0000256" key="4">
    <source>
        <dbReference type="PROSITE-ProRule" id="PRU01024"/>
    </source>
</evidence>
<comment type="similarity">
    <text evidence="4">Belongs to the class I-like SAM-binding methyltransferase superfamily. RNA M5U methyltransferase family.</text>
</comment>
<evidence type="ECO:0000256" key="2">
    <source>
        <dbReference type="ARBA" id="ARBA00022679"/>
    </source>
</evidence>
<dbReference type="GO" id="GO:0008173">
    <property type="term" value="F:RNA methyltransferase activity"/>
    <property type="evidence" value="ECO:0007669"/>
    <property type="project" value="InterPro"/>
</dbReference>